<name>A0A8S5LAJ6_9CAUD</name>
<sequence length="58" mass="6975">MIIRTEHANFGKPEDLLRYMREENIETVTVESEYWGAKLAPMKMTQKDVEDWVKMKEK</sequence>
<protein>
    <submittedName>
        <fullName evidence="1">Uncharacterized protein</fullName>
    </submittedName>
</protein>
<reference evidence="1" key="1">
    <citation type="journal article" date="2021" name="Proc. Natl. Acad. Sci. U.S.A.">
        <title>A Catalog of Tens of Thousands of Viruses from Human Metagenomes Reveals Hidden Associations with Chronic Diseases.</title>
        <authorList>
            <person name="Tisza M.J."/>
            <person name="Buck C.B."/>
        </authorList>
    </citation>
    <scope>NUCLEOTIDE SEQUENCE</scope>
    <source>
        <strain evidence="1">Ctv2R2</strain>
    </source>
</reference>
<proteinExistence type="predicted"/>
<evidence type="ECO:0000313" key="1">
    <source>
        <dbReference type="EMBL" id="DAD66925.1"/>
    </source>
</evidence>
<organism evidence="1">
    <name type="scientific">Siphoviridae sp. ctv2R2</name>
    <dbReference type="NCBI Taxonomy" id="2823609"/>
    <lineage>
        <taxon>Viruses</taxon>
        <taxon>Duplodnaviria</taxon>
        <taxon>Heunggongvirae</taxon>
        <taxon>Uroviricota</taxon>
        <taxon>Caudoviricetes</taxon>
    </lineage>
</organism>
<dbReference type="EMBL" id="BK014664">
    <property type="protein sequence ID" value="DAD66925.1"/>
    <property type="molecule type" value="Genomic_DNA"/>
</dbReference>
<accession>A0A8S5LAJ6</accession>